<feature type="region of interest" description="Disordered" evidence="1">
    <location>
        <begin position="119"/>
        <end position="219"/>
    </location>
</feature>
<name>A0ABW2X911_9ACTN</name>
<proteinExistence type="predicted"/>
<keyword evidence="5" id="KW-1185">Reference proteome</keyword>
<dbReference type="Proteomes" id="UP001596915">
    <property type="component" value="Unassembled WGS sequence"/>
</dbReference>
<feature type="compositionally biased region" description="Low complexity" evidence="1">
    <location>
        <begin position="171"/>
        <end position="189"/>
    </location>
</feature>
<evidence type="ECO:0000313" key="3">
    <source>
        <dbReference type="EMBL" id="MFD0630172.1"/>
    </source>
</evidence>
<comment type="caution">
    <text evidence="3">The sequence shown here is derived from an EMBL/GenBank/DDBJ whole genome shotgun (WGS) entry which is preliminary data.</text>
</comment>
<dbReference type="EMBL" id="JBHTGL010000015">
    <property type="protein sequence ID" value="MFD0630238.1"/>
    <property type="molecule type" value="Genomic_DNA"/>
</dbReference>
<feature type="region of interest" description="Disordered" evidence="1">
    <location>
        <begin position="406"/>
        <end position="427"/>
    </location>
</feature>
<sequence length="473" mass="49472">MHHETPPPTAVSHPRRLQAALCSALGQRGLEGTVEYGLSDYIVHAELPDGSSLIISPPQEPPSEHPESPESWMVTRHRSAEPAVYEVIYDSEPDGPHARHGGSVPDLLSAVDARLDQLGVPPRQEQERSSKARAATVLPPDSAPSRASVALASSPSVGQRVLPTGPPPDPSAQAAPPSASSSSAPGSNRPRSRSPPCTAPSELIRPSPAPVTAPASDGSAMPSHYDVLPDLAFGHHPVHGIVAANPKNLAASTWMLKGFDFHPVPDQPTLYALADQNRDGHGRTSRAIELLRKAGYQVDVDVALDPALAPDTAQVRDRGPLGEPDVAFADHPQLGIVAALDDRVSGLSGLALVEDGWRHNSSLDIYTLPATTDRVEAPGKVADATVALHRSGLQVAVQPRLAQEVAARPRPAATPAVGRERGRGPARASPLSAAALAASPARTGIPGRAPVPAAVTTLAVRPVDPRIAYSRDR</sequence>
<reference evidence="5" key="2">
    <citation type="journal article" date="2019" name="Int. J. Syst. Evol. Microbiol.">
        <title>The Global Catalogue of Microorganisms (GCM) 10K type strain sequencing project: providing services to taxonomists for standard genome sequencing and annotation.</title>
        <authorList>
            <consortium name="The Broad Institute Genomics Platform"/>
            <consortium name="The Broad Institute Genome Sequencing Center for Infectious Disease"/>
            <person name="Wu L."/>
            <person name="Ma J."/>
        </authorList>
    </citation>
    <scope>NUCLEOTIDE SEQUENCE [LARGE SCALE GENOMIC DNA]</scope>
    <source>
        <strain evidence="5">JCM 12607</strain>
    </source>
</reference>
<reference evidence="3" key="3">
    <citation type="submission" date="2024-09" db="EMBL/GenBank/DDBJ databases">
        <authorList>
            <person name="Sun Q."/>
            <person name="Mori K."/>
        </authorList>
    </citation>
    <scope>NUCLEOTIDE SEQUENCE</scope>
    <source>
        <strain evidence="3">JCM 12607</strain>
    </source>
</reference>
<evidence type="ECO:0000313" key="2">
    <source>
        <dbReference type="EMBL" id="MFD0624288.1"/>
    </source>
</evidence>
<feature type="region of interest" description="Disordered" evidence="1">
    <location>
        <begin position="52"/>
        <end position="73"/>
    </location>
</feature>
<protein>
    <submittedName>
        <fullName evidence="3">Uncharacterized protein</fullName>
    </submittedName>
</protein>
<dbReference type="EMBL" id="JBHTGL010000014">
    <property type="protein sequence ID" value="MFD0630172.1"/>
    <property type="molecule type" value="Genomic_DNA"/>
</dbReference>
<reference evidence="3" key="1">
    <citation type="journal article" date="2014" name="Int. J. Syst. Evol. Microbiol.">
        <title>Complete genome of a new Firmicutes species belonging to the dominant human colonic microbiota ('Ruminococcus bicirculans') reveals two chromosomes and a selective capacity to utilize plant glucans.</title>
        <authorList>
            <consortium name="NISC Comparative Sequencing Program"/>
            <person name="Wegmann U."/>
            <person name="Louis P."/>
            <person name="Goesmann A."/>
            <person name="Henrissat B."/>
            <person name="Duncan S.H."/>
            <person name="Flint H.J."/>
        </authorList>
    </citation>
    <scope>NUCLEOTIDE SEQUENCE</scope>
    <source>
        <strain evidence="3">JCM 12607</strain>
    </source>
</reference>
<evidence type="ECO:0000313" key="5">
    <source>
        <dbReference type="Proteomes" id="UP001596915"/>
    </source>
</evidence>
<accession>A0ABW2X911</accession>
<feature type="compositionally biased region" description="Low complexity" evidence="1">
    <location>
        <begin position="406"/>
        <end position="416"/>
    </location>
</feature>
<evidence type="ECO:0000256" key="1">
    <source>
        <dbReference type="SAM" id="MobiDB-lite"/>
    </source>
</evidence>
<dbReference type="EMBL" id="JBHTGL010000008">
    <property type="protein sequence ID" value="MFD0624288.1"/>
    <property type="molecule type" value="Genomic_DNA"/>
</dbReference>
<evidence type="ECO:0000313" key="4">
    <source>
        <dbReference type="EMBL" id="MFD0630238.1"/>
    </source>
</evidence>
<organism evidence="3 5">
    <name type="scientific">Streptomyces sanglieri</name>
    <dbReference type="NCBI Taxonomy" id="193460"/>
    <lineage>
        <taxon>Bacteria</taxon>
        <taxon>Bacillati</taxon>
        <taxon>Actinomycetota</taxon>
        <taxon>Actinomycetes</taxon>
        <taxon>Kitasatosporales</taxon>
        <taxon>Streptomycetaceae</taxon>
        <taxon>Streptomyces</taxon>
    </lineage>
</organism>
<gene>
    <name evidence="2" type="ORF">ACFQ2K_17455</name>
    <name evidence="3" type="ORF">ACFQ2K_53965</name>
    <name evidence="4" type="ORF">ACFQ2K_54350</name>
</gene>